<evidence type="ECO:0000256" key="6">
    <source>
        <dbReference type="RuleBase" id="RU003660"/>
    </source>
</evidence>
<keyword evidence="5" id="KW-0694">RNA-binding</keyword>
<evidence type="ECO:0000256" key="2">
    <source>
        <dbReference type="ARBA" id="ARBA00022980"/>
    </source>
</evidence>
<dbReference type="HOGENOM" id="CLU_098428_0_2_14"/>
<dbReference type="InterPro" id="IPR000630">
    <property type="entry name" value="Ribosomal_uS8"/>
</dbReference>
<dbReference type="GO" id="GO:0005737">
    <property type="term" value="C:cytoplasm"/>
    <property type="evidence" value="ECO:0007669"/>
    <property type="project" value="UniProtKB-ARBA"/>
</dbReference>
<dbReference type="Gene3D" id="3.30.1490.10">
    <property type="match status" value="1"/>
</dbReference>
<dbReference type="AlphaFoldDB" id="A0A077L620"/>
<evidence type="ECO:0000256" key="1">
    <source>
        <dbReference type="ARBA" id="ARBA00006471"/>
    </source>
</evidence>
<dbReference type="NCBIfam" id="NF001109">
    <property type="entry name" value="PRK00136.1"/>
    <property type="match status" value="1"/>
</dbReference>
<comment type="similarity">
    <text evidence="1 5 6">Belongs to the universal ribosomal protein uS8 family.</text>
</comment>
<dbReference type="GO" id="GO:0019843">
    <property type="term" value="F:rRNA binding"/>
    <property type="evidence" value="ECO:0007669"/>
    <property type="project" value="UniProtKB-UniRule"/>
</dbReference>
<dbReference type="HAMAP" id="MF_01302_B">
    <property type="entry name" value="Ribosomal_uS8_B"/>
    <property type="match status" value="1"/>
</dbReference>
<comment type="function">
    <text evidence="5">One of the primary rRNA binding proteins, it binds directly to 16S rRNA central domain where it helps coordinate assembly of the platform of the 30S subunit.</text>
</comment>
<name>A0A077L620_9BACT</name>
<comment type="subunit">
    <text evidence="5">Part of the 30S ribosomal subunit. Contacts proteins S5 and S12.</text>
</comment>
<dbReference type="STRING" id="29554.MCAN360_0679"/>
<dbReference type="InterPro" id="IPR035987">
    <property type="entry name" value="Ribosomal_uS8_sf"/>
</dbReference>
<proteinExistence type="inferred from homology"/>
<accession>A0A077L620</accession>
<keyword evidence="3 5" id="KW-0687">Ribonucleoprotein</keyword>
<keyword evidence="8" id="KW-1185">Reference proteome</keyword>
<reference evidence="8" key="1">
    <citation type="journal article" date="2014" name="Genome Announc.">
        <title>Complete Genome Sequence of Mycoplasma canadense Strain HAZ 360_1 from Bovine Mastitic Milk in Japan.</title>
        <authorList>
            <person name="Hata E."/>
        </authorList>
    </citation>
    <scope>NUCLEOTIDE SEQUENCE [LARGE SCALE GENOMIC DNA]</scope>
    <source>
        <strain evidence="8">HAZ360_1</strain>
    </source>
</reference>
<dbReference type="PANTHER" id="PTHR11758">
    <property type="entry name" value="40S RIBOSOMAL PROTEIN S15A"/>
    <property type="match status" value="1"/>
</dbReference>
<keyword evidence="2 5" id="KW-0689">Ribosomal protein</keyword>
<gene>
    <name evidence="5 7" type="primary">rpsH</name>
    <name evidence="7" type="ORF">MCAN360_0679</name>
</gene>
<dbReference type="Gene3D" id="3.30.1370.30">
    <property type="match status" value="1"/>
</dbReference>
<dbReference type="Pfam" id="PF00410">
    <property type="entry name" value="Ribosomal_S8"/>
    <property type="match status" value="1"/>
</dbReference>
<dbReference type="GO" id="GO:0005840">
    <property type="term" value="C:ribosome"/>
    <property type="evidence" value="ECO:0007669"/>
    <property type="project" value="UniProtKB-KW"/>
</dbReference>
<organism evidence="7 8">
    <name type="scientific">Metamycoplasma canadense</name>
    <dbReference type="NCBI Taxonomy" id="29554"/>
    <lineage>
        <taxon>Bacteria</taxon>
        <taxon>Bacillati</taxon>
        <taxon>Mycoplasmatota</taxon>
        <taxon>Mycoplasmoidales</taxon>
        <taxon>Metamycoplasmataceae</taxon>
        <taxon>Metamycoplasma</taxon>
    </lineage>
</organism>
<dbReference type="KEGG" id="mcan:MCAN360_0679"/>
<sequence>MIIMAIIIDPIADMFVRIKNSISRKYHEVVVPHSNKKEKILEIFAKEGYITSYEVVTSQNGFKEIKISLKYKGMNQNQSAITDIKKVSKPGLKVYSSAEKLPRVLSGYGTAIISTSKGLLTDKEARKANLGGEVIAFIW</sequence>
<dbReference type="InterPro" id="IPR047863">
    <property type="entry name" value="Ribosomal_uS8_CS"/>
</dbReference>
<dbReference type="SUPFAM" id="SSF56047">
    <property type="entry name" value="Ribosomal protein S8"/>
    <property type="match status" value="1"/>
</dbReference>
<dbReference type="GO" id="GO:0003735">
    <property type="term" value="F:structural constituent of ribosome"/>
    <property type="evidence" value="ECO:0007669"/>
    <property type="project" value="InterPro"/>
</dbReference>
<dbReference type="Proteomes" id="UP000031641">
    <property type="component" value="Chromosome"/>
</dbReference>
<dbReference type="GO" id="GO:1990904">
    <property type="term" value="C:ribonucleoprotein complex"/>
    <property type="evidence" value="ECO:0007669"/>
    <property type="project" value="UniProtKB-KW"/>
</dbReference>
<evidence type="ECO:0000256" key="4">
    <source>
        <dbReference type="ARBA" id="ARBA00035258"/>
    </source>
</evidence>
<evidence type="ECO:0000256" key="5">
    <source>
        <dbReference type="HAMAP-Rule" id="MF_01302"/>
    </source>
</evidence>
<dbReference type="EMBL" id="AP014631">
    <property type="protein sequence ID" value="BAP39735.1"/>
    <property type="molecule type" value="Genomic_DNA"/>
</dbReference>
<keyword evidence="5" id="KW-0699">rRNA-binding</keyword>
<dbReference type="PROSITE" id="PS00053">
    <property type="entry name" value="RIBOSOMAL_S8"/>
    <property type="match status" value="1"/>
</dbReference>
<protein>
    <recommendedName>
        <fullName evidence="4 5">Small ribosomal subunit protein uS8</fullName>
    </recommendedName>
</protein>
<evidence type="ECO:0000313" key="7">
    <source>
        <dbReference type="EMBL" id="BAP39735.1"/>
    </source>
</evidence>
<dbReference type="GO" id="GO:0006412">
    <property type="term" value="P:translation"/>
    <property type="evidence" value="ECO:0007669"/>
    <property type="project" value="UniProtKB-UniRule"/>
</dbReference>
<evidence type="ECO:0000256" key="3">
    <source>
        <dbReference type="ARBA" id="ARBA00023274"/>
    </source>
</evidence>
<evidence type="ECO:0000313" key="8">
    <source>
        <dbReference type="Proteomes" id="UP000031641"/>
    </source>
</evidence>
<dbReference type="FunFam" id="3.30.1490.10:FF:000001">
    <property type="entry name" value="30S ribosomal protein S8"/>
    <property type="match status" value="1"/>
</dbReference>